<sequence length="63" mass="7492">MKFLELVPRWDDFSYCFLGSCCYLCFFRRSSTCLRWEIFFSTVYCQNFGGPVTSCRACVISYH</sequence>
<dbReference type="AlphaFoldDB" id="A6KLB9"/>
<proteinExistence type="predicted"/>
<feature type="non-terminal residue" evidence="1">
    <location>
        <position position="63"/>
    </location>
</feature>
<dbReference type="EMBL" id="CH474063">
    <property type="protein sequence ID" value="EDL86301.1"/>
    <property type="molecule type" value="Genomic_DNA"/>
</dbReference>
<protein>
    <submittedName>
        <fullName evidence="1">RCG38945</fullName>
    </submittedName>
</protein>
<reference evidence="1 2" key="1">
    <citation type="submission" date="2005-09" db="EMBL/GenBank/DDBJ databases">
        <authorList>
            <person name="Mural R.J."/>
            <person name="Li P.W."/>
            <person name="Adams M.D."/>
            <person name="Amanatides P.G."/>
            <person name="Baden-Tillson H."/>
            <person name="Barnstead M."/>
            <person name="Chin S.H."/>
            <person name="Dew I."/>
            <person name="Evans C.A."/>
            <person name="Ferriera S."/>
            <person name="Flanigan M."/>
            <person name="Fosler C."/>
            <person name="Glodek A."/>
            <person name="Gu Z."/>
            <person name="Holt R.A."/>
            <person name="Jennings D."/>
            <person name="Kraft C.L."/>
            <person name="Lu F."/>
            <person name="Nguyen T."/>
            <person name="Nusskern D.R."/>
            <person name="Pfannkoch C.M."/>
            <person name="Sitter C."/>
            <person name="Sutton G.G."/>
            <person name="Venter J.C."/>
            <person name="Wang Z."/>
            <person name="Woodage T."/>
            <person name="Zheng X.H."/>
            <person name="Zhong F."/>
        </authorList>
    </citation>
    <scope>NUCLEOTIDE SEQUENCE [LARGE SCALE GENOMIC DNA]</scope>
    <source>
        <strain>BN</strain>
        <strain evidence="2">Sprague-Dawley</strain>
    </source>
</reference>
<evidence type="ECO:0000313" key="1">
    <source>
        <dbReference type="EMBL" id="EDL86301.1"/>
    </source>
</evidence>
<gene>
    <name evidence="1" type="ORF">rCG_38945</name>
</gene>
<name>A6KLB9_RAT</name>
<dbReference type="Proteomes" id="UP000234681">
    <property type="component" value="Chromosome X"/>
</dbReference>
<accession>A6KLB9</accession>
<evidence type="ECO:0000313" key="2">
    <source>
        <dbReference type="Proteomes" id="UP000234681"/>
    </source>
</evidence>
<organism evidence="1 2">
    <name type="scientific">Rattus norvegicus</name>
    <name type="common">Rat</name>
    <dbReference type="NCBI Taxonomy" id="10116"/>
    <lineage>
        <taxon>Eukaryota</taxon>
        <taxon>Metazoa</taxon>
        <taxon>Chordata</taxon>
        <taxon>Craniata</taxon>
        <taxon>Vertebrata</taxon>
        <taxon>Euteleostomi</taxon>
        <taxon>Mammalia</taxon>
        <taxon>Eutheria</taxon>
        <taxon>Euarchontoglires</taxon>
        <taxon>Glires</taxon>
        <taxon>Rodentia</taxon>
        <taxon>Myomorpha</taxon>
        <taxon>Muroidea</taxon>
        <taxon>Muridae</taxon>
        <taxon>Murinae</taxon>
        <taxon>Rattus</taxon>
    </lineage>
</organism>